<dbReference type="SUPFAM" id="SSF52833">
    <property type="entry name" value="Thioredoxin-like"/>
    <property type="match status" value="1"/>
</dbReference>
<dbReference type="EMBL" id="BAABFL010000474">
    <property type="protein sequence ID" value="GAA4652348.1"/>
    <property type="molecule type" value="Genomic_DNA"/>
</dbReference>
<feature type="domain" description="GST N-terminal" evidence="1">
    <location>
        <begin position="1"/>
        <end position="76"/>
    </location>
</feature>
<organism evidence="3 4">
    <name type="scientific">Kistimonas scapharcae</name>
    <dbReference type="NCBI Taxonomy" id="1036133"/>
    <lineage>
        <taxon>Bacteria</taxon>
        <taxon>Pseudomonadati</taxon>
        <taxon>Pseudomonadota</taxon>
        <taxon>Gammaproteobacteria</taxon>
        <taxon>Oceanospirillales</taxon>
        <taxon>Endozoicomonadaceae</taxon>
        <taxon>Kistimonas</taxon>
    </lineage>
</organism>
<proteinExistence type="predicted"/>
<dbReference type="CDD" id="cd00570">
    <property type="entry name" value="GST_N_family"/>
    <property type="match status" value="1"/>
</dbReference>
<name>A0ABP8V7Y6_9GAMM</name>
<keyword evidence="4" id="KW-1185">Reference proteome</keyword>
<dbReference type="Gene3D" id="3.40.30.10">
    <property type="entry name" value="Glutaredoxin"/>
    <property type="match status" value="1"/>
</dbReference>
<dbReference type="InterPro" id="IPR004045">
    <property type="entry name" value="Glutathione_S-Trfase_N"/>
</dbReference>
<dbReference type="InterPro" id="IPR040079">
    <property type="entry name" value="Glutathione_S-Trfase"/>
</dbReference>
<dbReference type="Gene3D" id="1.20.1050.10">
    <property type="match status" value="1"/>
</dbReference>
<accession>A0ABP8V7Y6</accession>
<dbReference type="SUPFAM" id="SSF47616">
    <property type="entry name" value="GST C-terminal domain-like"/>
    <property type="match status" value="1"/>
</dbReference>
<evidence type="ECO:0000313" key="3">
    <source>
        <dbReference type="EMBL" id="GAA4652348.1"/>
    </source>
</evidence>
<dbReference type="GO" id="GO:0016853">
    <property type="term" value="F:isomerase activity"/>
    <property type="evidence" value="ECO:0007669"/>
    <property type="project" value="UniProtKB-KW"/>
</dbReference>
<dbReference type="SFLD" id="SFLDS00019">
    <property type="entry name" value="Glutathione_Transferase_(cytos"/>
    <property type="match status" value="1"/>
</dbReference>
<dbReference type="PANTHER" id="PTHR42673">
    <property type="entry name" value="MALEYLACETOACETATE ISOMERASE"/>
    <property type="match status" value="1"/>
</dbReference>
<dbReference type="InterPro" id="IPR036249">
    <property type="entry name" value="Thioredoxin-like_sf"/>
</dbReference>
<reference evidence="4" key="1">
    <citation type="journal article" date="2019" name="Int. J. Syst. Evol. Microbiol.">
        <title>The Global Catalogue of Microorganisms (GCM) 10K type strain sequencing project: providing services to taxonomists for standard genome sequencing and annotation.</title>
        <authorList>
            <consortium name="The Broad Institute Genomics Platform"/>
            <consortium name="The Broad Institute Genome Sequencing Center for Infectious Disease"/>
            <person name="Wu L."/>
            <person name="Ma J."/>
        </authorList>
    </citation>
    <scope>NUCLEOTIDE SEQUENCE [LARGE SCALE GENOMIC DNA]</scope>
    <source>
        <strain evidence="4">JCM 17805</strain>
    </source>
</reference>
<dbReference type="PANTHER" id="PTHR42673:SF4">
    <property type="entry name" value="MALEYLACETOACETATE ISOMERASE"/>
    <property type="match status" value="1"/>
</dbReference>
<dbReference type="Proteomes" id="UP001500604">
    <property type="component" value="Unassembled WGS sequence"/>
</dbReference>
<dbReference type="Pfam" id="PF13417">
    <property type="entry name" value="GST_N_3"/>
    <property type="match status" value="1"/>
</dbReference>
<dbReference type="InterPro" id="IPR010987">
    <property type="entry name" value="Glutathione-S-Trfase_C-like"/>
</dbReference>
<dbReference type="PROSITE" id="PS50405">
    <property type="entry name" value="GST_CTER"/>
    <property type="match status" value="1"/>
</dbReference>
<feature type="domain" description="GST C-terminal" evidence="2">
    <location>
        <begin position="81"/>
        <end position="201"/>
    </location>
</feature>
<dbReference type="Pfam" id="PF00043">
    <property type="entry name" value="GST_C"/>
    <property type="match status" value="1"/>
</dbReference>
<comment type="caution">
    <text evidence="3">The sequence shown here is derived from an EMBL/GenBank/DDBJ whole genome shotgun (WGS) entry which is preliminary data.</text>
</comment>
<evidence type="ECO:0000259" key="1">
    <source>
        <dbReference type="PROSITE" id="PS50404"/>
    </source>
</evidence>
<gene>
    <name evidence="3" type="primary">maiA_2</name>
    <name evidence="3" type="ORF">GCM10023116_46320</name>
</gene>
<dbReference type="InterPro" id="IPR004046">
    <property type="entry name" value="GST_C"/>
</dbReference>
<dbReference type="PROSITE" id="PS50404">
    <property type="entry name" value="GST_NTER"/>
    <property type="match status" value="1"/>
</dbReference>
<dbReference type="InterPro" id="IPR036282">
    <property type="entry name" value="Glutathione-S-Trfase_C_sf"/>
</dbReference>
<evidence type="ECO:0000259" key="2">
    <source>
        <dbReference type="PROSITE" id="PS50405"/>
    </source>
</evidence>
<protein>
    <submittedName>
        <fullName evidence="3">Maleylacetoacetate isomerase</fullName>
    </submittedName>
</protein>
<evidence type="ECO:0000313" key="4">
    <source>
        <dbReference type="Proteomes" id="UP001500604"/>
    </source>
</evidence>
<sequence length="201" mass="22865">MKLYSRNVSPADQMVRLALLFKDIDHVIAESGTDDLAGLHYQGGAHESPVLDTGDQQLTQAMAILEYLEDAYPEPALLPEQPLVRARVRSFSQLIFSDIQPYAHARVSGYMENRLQIPRDEQALWFCHWLETGLARLEFMLAHQAQTGTYCFGEQLTMADLVLVPLVVTAGRLDIDMRSFPHISRIVENCMELDLFEWLQS</sequence>
<dbReference type="RefSeq" id="WP_345198893.1">
    <property type="nucleotide sequence ID" value="NZ_BAABFL010000474.1"/>
</dbReference>
<keyword evidence="3" id="KW-0413">Isomerase</keyword>